<evidence type="ECO:0000256" key="1">
    <source>
        <dbReference type="SAM" id="Coils"/>
    </source>
</evidence>
<name>A0A0W0EVK6_MONRR</name>
<sequence length="177" mass="19388">MASMLRCGSLPRSAALQSGKRFISTSRVLKNEVATPSVGTPPVQKKPIGGFRGGIVGFLFGFSLASSYAAYQLLDEYKQASAALQASVEELKISTEKARPHSFLVTNQVRRIEAVEKDLKALTEASASKDDIARVRAEVKKLYDGLHVEFLDLRTHVWGIQQDLHALSKKTSTSVRI</sequence>
<feature type="coiled-coil region" evidence="1">
    <location>
        <begin position="74"/>
        <end position="125"/>
    </location>
</feature>
<keyword evidence="1" id="KW-0175">Coiled coil</keyword>
<gene>
    <name evidence="2" type="ORF">WG66_19459</name>
</gene>
<dbReference type="eggNOG" id="ENOG502S5A2">
    <property type="taxonomic scope" value="Eukaryota"/>
</dbReference>
<dbReference type="PANTHER" id="PTHR37849:SF1">
    <property type="entry name" value="YALI0E11605P"/>
    <property type="match status" value="1"/>
</dbReference>
<dbReference type="AlphaFoldDB" id="A0A0W0EVK6"/>
<dbReference type="EMBL" id="LATX01002510">
    <property type="protein sequence ID" value="KTB27954.1"/>
    <property type="molecule type" value="Genomic_DNA"/>
</dbReference>
<protein>
    <submittedName>
        <fullName evidence="2">Uncharacterized protein</fullName>
    </submittedName>
</protein>
<dbReference type="PANTHER" id="PTHR37849">
    <property type="entry name" value="YALI0E11605P"/>
    <property type="match status" value="1"/>
</dbReference>
<evidence type="ECO:0000313" key="3">
    <source>
        <dbReference type="Proteomes" id="UP000054988"/>
    </source>
</evidence>
<dbReference type="Proteomes" id="UP000054988">
    <property type="component" value="Unassembled WGS sequence"/>
</dbReference>
<proteinExistence type="predicted"/>
<evidence type="ECO:0000313" key="2">
    <source>
        <dbReference type="EMBL" id="KTB27954.1"/>
    </source>
</evidence>
<comment type="caution">
    <text evidence="2">The sequence shown here is derived from an EMBL/GenBank/DDBJ whole genome shotgun (WGS) entry which is preliminary data.</text>
</comment>
<organism evidence="2 3">
    <name type="scientific">Moniliophthora roreri</name>
    <name type="common">Frosty pod rot fungus</name>
    <name type="synonym">Monilia roreri</name>
    <dbReference type="NCBI Taxonomy" id="221103"/>
    <lineage>
        <taxon>Eukaryota</taxon>
        <taxon>Fungi</taxon>
        <taxon>Dikarya</taxon>
        <taxon>Basidiomycota</taxon>
        <taxon>Agaricomycotina</taxon>
        <taxon>Agaricomycetes</taxon>
        <taxon>Agaricomycetidae</taxon>
        <taxon>Agaricales</taxon>
        <taxon>Marasmiineae</taxon>
        <taxon>Marasmiaceae</taxon>
        <taxon>Moniliophthora</taxon>
    </lineage>
</organism>
<accession>A0A0W0EVK6</accession>
<reference evidence="2 3" key="1">
    <citation type="submission" date="2015-12" db="EMBL/GenBank/DDBJ databases">
        <title>Draft genome sequence of Moniliophthora roreri, the causal agent of frosty pod rot of cacao.</title>
        <authorList>
            <person name="Aime M.C."/>
            <person name="Diaz-Valderrama J.R."/>
            <person name="Kijpornyongpan T."/>
            <person name="Phillips-Mora W."/>
        </authorList>
    </citation>
    <scope>NUCLEOTIDE SEQUENCE [LARGE SCALE GENOMIC DNA]</scope>
    <source>
        <strain evidence="2 3">MCA 2952</strain>
    </source>
</reference>